<dbReference type="InterPro" id="IPR009936">
    <property type="entry name" value="DUF1468"/>
</dbReference>
<protein>
    <submittedName>
        <fullName evidence="3">Tripartite tricarboxylate transporter TctB family protein</fullName>
    </submittedName>
</protein>
<feature type="transmembrane region" description="Helical" evidence="1">
    <location>
        <begin position="43"/>
        <end position="66"/>
    </location>
</feature>
<keyword evidence="1" id="KW-1133">Transmembrane helix</keyword>
<keyword evidence="1" id="KW-0472">Membrane</keyword>
<dbReference type="AlphaFoldDB" id="A0A8J6U9C6"/>
<dbReference type="RefSeq" id="WP_188166443.1">
    <property type="nucleotide sequence ID" value="NZ_JACVVX010000008.1"/>
</dbReference>
<dbReference type="Proteomes" id="UP000643405">
    <property type="component" value="Unassembled WGS sequence"/>
</dbReference>
<accession>A0A8J6U9C6</accession>
<evidence type="ECO:0000256" key="1">
    <source>
        <dbReference type="SAM" id="Phobius"/>
    </source>
</evidence>
<organism evidence="3 4">
    <name type="scientific">Oryzicola mucosus</name>
    <dbReference type="NCBI Taxonomy" id="2767425"/>
    <lineage>
        <taxon>Bacteria</taxon>
        <taxon>Pseudomonadati</taxon>
        <taxon>Pseudomonadota</taxon>
        <taxon>Alphaproteobacteria</taxon>
        <taxon>Hyphomicrobiales</taxon>
        <taxon>Phyllobacteriaceae</taxon>
        <taxon>Oryzicola</taxon>
    </lineage>
</organism>
<gene>
    <name evidence="3" type="ORF">ICI42_20375</name>
</gene>
<reference evidence="3" key="1">
    <citation type="submission" date="2020-09" db="EMBL/GenBank/DDBJ databases">
        <title>Genome seq and assembly of Tianweitania sp.</title>
        <authorList>
            <person name="Chhetri G."/>
        </authorList>
    </citation>
    <scope>NUCLEOTIDE SEQUENCE</scope>
    <source>
        <strain evidence="3">Rool2</strain>
    </source>
</reference>
<dbReference type="Pfam" id="PF07331">
    <property type="entry name" value="TctB"/>
    <property type="match status" value="1"/>
</dbReference>
<dbReference type="EMBL" id="JACVVX010000008">
    <property type="protein sequence ID" value="MBD0417012.1"/>
    <property type="molecule type" value="Genomic_DNA"/>
</dbReference>
<comment type="caution">
    <text evidence="3">The sequence shown here is derived from an EMBL/GenBank/DDBJ whole genome shotgun (WGS) entry which is preliminary data.</text>
</comment>
<evidence type="ECO:0000313" key="4">
    <source>
        <dbReference type="Proteomes" id="UP000643405"/>
    </source>
</evidence>
<keyword evidence="1" id="KW-0812">Transmembrane</keyword>
<evidence type="ECO:0000313" key="3">
    <source>
        <dbReference type="EMBL" id="MBD0417012.1"/>
    </source>
</evidence>
<proteinExistence type="predicted"/>
<evidence type="ECO:0000259" key="2">
    <source>
        <dbReference type="Pfam" id="PF07331"/>
    </source>
</evidence>
<feature type="transmembrane region" description="Helical" evidence="1">
    <location>
        <begin position="117"/>
        <end position="139"/>
    </location>
</feature>
<feature type="transmembrane region" description="Helical" evidence="1">
    <location>
        <begin position="78"/>
        <end position="111"/>
    </location>
</feature>
<sequence>MIKVRSPQDLGAGILFLLFGLAGIFLGRDLDFGSARNMGPGYFPILISCFIVVIGAIVAGRAFLVEGPAIERVQFRPIFMLLVALAVFGFLISQIGVVLTSILMMIVAAYARPHVRIVETLIFAVCVAIFVAVVFVFGLNQPMPLWWNG</sequence>
<feature type="domain" description="DUF1468" evidence="2">
    <location>
        <begin position="12"/>
        <end position="144"/>
    </location>
</feature>
<keyword evidence="4" id="KW-1185">Reference proteome</keyword>
<name>A0A8J6U9C6_9HYPH</name>